<dbReference type="GO" id="GO:0004491">
    <property type="term" value="F:methylmalonate-semialdehyde dehydrogenase (acylating, NAD) activity"/>
    <property type="evidence" value="ECO:0007669"/>
    <property type="project" value="UniProtKB-EC"/>
</dbReference>
<dbReference type="InterPro" id="IPR016160">
    <property type="entry name" value="Ald_DH_CS_CYS"/>
</dbReference>
<dbReference type="GO" id="GO:0006210">
    <property type="term" value="P:thymine catabolic process"/>
    <property type="evidence" value="ECO:0007669"/>
    <property type="project" value="TreeGrafter"/>
</dbReference>
<dbReference type="Gene3D" id="3.40.605.10">
    <property type="entry name" value="Aldehyde Dehydrogenase, Chain A, domain 1"/>
    <property type="match status" value="1"/>
</dbReference>
<reference evidence="5 6" key="1">
    <citation type="submission" date="2016-03" db="EMBL/GenBank/DDBJ databases">
        <title>Genome sequencing of Devosia sp. S37.</title>
        <authorList>
            <person name="Mohd Nor M."/>
        </authorList>
    </citation>
    <scope>NUCLEOTIDE SEQUENCE [LARGE SCALE GENOMIC DNA]</scope>
    <source>
        <strain evidence="5 6">S37</strain>
    </source>
</reference>
<dbReference type="InterPro" id="IPR010061">
    <property type="entry name" value="MeMal-semiAld_DH"/>
</dbReference>
<dbReference type="SUPFAM" id="SSF53720">
    <property type="entry name" value="ALDH-like"/>
    <property type="match status" value="1"/>
</dbReference>
<dbReference type="NCBIfam" id="TIGR01722">
    <property type="entry name" value="MMSDH"/>
    <property type="match status" value="1"/>
</dbReference>
<accession>A0A178I5S2</accession>
<keyword evidence="2" id="KW-0560">Oxidoreductase</keyword>
<dbReference type="Pfam" id="PF00171">
    <property type="entry name" value="Aldedh"/>
    <property type="match status" value="1"/>
</dbReference>
<gene>
    <name evidence="5" type="ORF">A3840_02415</name>
</gene>
<evidence type="ECO:0000256" key="1">
    <source>
        <dbReference type="ARBA" id="ARBA00013048"/>
    </source>
</evidence>
<dbReference type="RefSeq" id="WP_067451315.1">
    <property type="nucleotide sequence ID" value="NZ_LVVY01000061.1"/>
</dbReference>
<dbReference type="FunFam" id="3.40.605.10:FF:000003">
    <property type="entry name" value="Methylmalonate-semialdehyde dehydrogenase [acylating]"/>
    <property type="match status" value="1"/>
</dbReference>
<evidence type="ECO:0000313" key="6">
    <source>
        <dbReference type="Proteomes" id="UP000078389"/>
    </source>
</evidence>
<feature type="domain" description="Aldehyde dehydrogenase" evidence="4">
    <location>
        <begin position="13"/>
        <end position="478"/>
    </location>
</feature>
<evidence type="ECO:0000256" key="2">
    <source>
        <dbReference type="ARBA" id="ARBA00023002"/>
    </source>
</evidence>
<evidence type="ECO:0000259" key="4">
    <source>
        <dbReference type="Pfam" id="PF00171"/>
    </source>
</evidence>
<name>A0A178I5S2_9HYPH</name>
<proteinExistence type="predicted"/>
<dbReference type="InterPro" id="IPR016163">
    <property type="entry name" value="Ald_DH_C"/>
</dbReference>
<comment type="caution">
    <text evidence="5">The sequence shown here is derived from an EMBL/GenBank/DDBJ whole genome shotgun (WGS) entry which is preliminary data.</text>
</comment>
<dbReference type="STRING" id="1770058.A3840_02415"/>
<sequence length="498" mass="53905">MQIIENAVAGKRYVSSSTRRVPVFNPATGEQSAELPLSTLSELDAAVASAKKAQVAWGHTPPMKRARVLFKFKALLDQYADDIAREISKEHGKVHDDALGEVARGIDCVDFACGIPHLLKGEFSRNVGPNIDTYSDRQPLGVVAGITPFNFPAMVPMWMYPAAIACGNAFILKPSERDPSAPMLAWNLFMEAGLPEGILNIVHGDKEMVDGILDHPDIAAVSFVGSTPIAEYVYQRGTRAGKRVQALGGAKNHMIIMPDADLDQAADALMGAGYGSAGERCMAISVAVPVGKDTADALVAKLKPRVESLKIGPATDKDAEMGPVVTKMHRDKILSYIDKGEEQGAKLVVDGRGFTLQGYENGYYVGGTLFDNVEPHMDIYRDEIFGPVLSVVRRDSFKDAVDLIHGHEYANGTAIFTRDGDAARDFADRIEVGMVGINVPIPVPVAYHSFGGWKRSLFGDHSIYGPEGIHFYTRLKTVTTRWPAGIKGGAEFSFPSVK</sequence>
<dbReference type="CDD" id="cd07085">
    <property type="entry name" value="ALDH_F6_MMSDH"/>
    <property type="match status" value="1"/>
</dbReference>
<dbReference type="FunFam" id="3.40.309.10:FF:000002">
    <property type="entry name" value="Methylmalonate-semialdehyde dehydrogenase (Acylating)"/>
    <property type="match status" value="1"/>
</dbReference>
<keyword evidence="3" id="KW-0520">NAD</keyword>
<evidence type="ECO:0000313" key="5">
    <source>
        <dbReference type="EMBL" id="OAM79965.1"/>
    </source>
</evidence>
<evidence type="ECO:0000256" key="3">
    <source>
        <dbReference type="ARBA" id="ARBA00023027"/>
    </source>
</evidence>
<dbReference type="PANTHER" id="PTHR43866:SF4">
    <property type="entry name" value="MALONATE-SEMIALDEHYDE DEHYDROGENASE"/>
    <property type="match status" value="1"/>
</dbReference>
<dbReference type="InterPro" id="IPR016162">
    <property type="entry name" value="Ald_DH_N"/>
</dbReference>
<dbReference type="InterPro" id="IPR016161">
    <property type="entry name" value="Ald_DH/histidinol_DH"/>
</dbReference>
<dbReference type="EMBL" id="LVVY01000061">
    <property type="protein sequence ID" value="OAM79965.1"/>
    <property type="molecule type" value="Genomic_DNA"/>
</dbReference>
<dbReference type="InterPro" id="IPR015590">
    <property type="entry name" value="Aldehyde_DH_dom"/>
</dbReference>
<organism evidence="5 6">
    <name type="scientific">Devosia elaeis</name>
    <dbReference type="NCBI Taxonomy" id="1770058"/>
    <lineage>
        <taxon>Bacteria</taxon>
        <taxon>Pseudomonadati</taxon>
        <taxon>Pseudomonadota</taxon>
        <taxon>Alphaproteobacteria</taxon>
        <taxon>Hyphomicrobiales</taxon>
        <taxon>Devosiaceae</taxon>
        <taxon>Devosia</taxon>
    </lineage>
</organism>
<dbReference type="PROSITE" id="PS00070">
    <property type="entry name" value="ALDEHYDE_DEHYDR_CYS"/>
    <property type="match status" value="1"/>
</dbReference>
<dbReference type="EC" id="1.2.1.27" evidence="1"/>
<dbReference type="GO" id="GO:0006574">
    <property type="term" value="P:L-valine catabolic process"/>
    <property type="evidence" value="ECO:0007669"/>
    <property type="project" value="TreeGrafter"/>
</dbReference>
<keyword evidence="6" id="KW-1185">Reference proteome</keyword>
<dbReference type="Gene3D" id="3.40.309.10">
    <property type="entry name" value="Aldehyde Dehydrogenase, Chain A, domain 2"/>
    <property type="match status" value="1"/>
</dbReference>
<dbReference type="Proteomes" id="UP000078389">
    <property type="component" value="Unassembled WGS sequence"/>
</dbReference>
<dbReference type="AlphaFoldDB" id="A0A178I5S2"/>
<dbReference type="PANTHER" id="PTHR43866">
    <property type="entry name" value="MALONATE-SEMIALDEHYDE DEHYDROGENASE"/>
    <property type="match status" value="1"/>
</dbReference>
<protein>
    <recommendedName>
        <fullName evidence="1">methylmalonate-semialdehyde dehydrogenase (CoA acylating)</fullName>
        <ecNumber evidence="1">1.2.1.27</ecNumber>
    </recommendedName>
</protein>
<dbReference type="OrthoDB" id="9812625at2"/>